<dbReference type="RefSeq" id="WP_128763065.1">
    <property type="nucleotide sequence ID" value="NZ_QOVJ01000001.1"/>
</dbReference>
<proteinExistence type="predicted"/>
<evidence type="ECO:0000256" key="1">
    <source>
        <dbReference type="SAM" id="MobiDB-lite"/>
    </source>
</evidence>
<evidence type="ECO:0000313" key="3">
    <source>
        <dbReference type="Proteomes" id="UP000289821"/>
    </source>
</evidence>
<dbReference type="Proteomes" id="UP000289821">
    <property type="component" value="Unassembled WGS sequence"/>
</dbReference>
<organism evidence="2 3">
    <name type="scientific">Leeuwenhoekiella aestuarii</name>
    <dbReference type="NCBI Taxonomy" id="2249426"/>
    <lineage>
        <taxon>Bacteria</taxon>
        <taxon>Pseudomonadati</taxon>
        <taxon>Bacteroidota</taxon>
        <taxon>Flavobacteriia</taxon>
        <taxon>Flavobacteriales</taxon>
        <taxon>Flavobacteriaceae</taxon>
        <taxon>Leeuwenhoekiella</taxon>
    </lineage>
</organism>
<accession>A0A4Q0P0V9</accession>
<name>A0A4Q0P0V9_9FLAO</name>
<dbReference type="OrthoDB" id="1450227at2"/>
<gene>
    <name evidence="2" type="ORF">DSM04_101737</name>
</gene>
<keyword evidence="3" id="KW-1185">Reference proteome</keyword>
<dbReference type="EMBL" id="QOVI01000001">
    <property type="protein sequence ID" value="RXG18535.1"/>
    <property type="molecule type" value="Genomic_DNA"/>
</dbReference>
<comment type="caution">
    <text evidence="2">The sequence shown here is derived from an EMBL/GenBank/DDBJ whole genome shotgun (WGS) entry which is preliminary data.</text>
</comment>
<protein>
    <submittedName>
        <fullName evidence="2">Uncharacterized protein</fullName>
    </submittedName>
</protein>
<feature type="region of interest" description="Disordered" evidence="1">
    <location>
        <begin position="92"/>
        <end position="144"/>
    </location>
</feature>
<dbReference type="AlphaFoldDB" id="A0A4Q0P0V9"/>
<feature type="compositionally biased region" description="Gly residues" evidence="1">
    <location>
        <begin position="93"/>
        <end position="139"/>
    </location>
</feature>
<sequence>MRYRPTQNWLKSARELSLYSGSIEVLNLEGKTMGTSILENGEFKGYNFKKSMHNSKSSCVTTFKFDHFICTGGYDGYKCTYYFVKQRNCSSGGPSGPGTGTGGDGGFGDGGNPGGGGPGGPSGPGEPGDGNGGSGGFGGDPIIDENGDLIEEEIVYKIDNQLTGKADCVYQKMVDNNNNINWILENFKDGDQPSQFDLVFKMSTTLGNETNASTATPLQSGISNTFVISINQNRAENRNTTLTIARTIIHESIHARLWEFVYRNGGNVSQSDFPGLYEYMRIHGKNWDHEQMAAYYRETIATGLKHFDNGQHSDDYYDALAWEGLSEIKDANNNHELIYTQTWEELKDKEQQQILEIITYEKASGSKLCE</sequence>
<evidence type="ECO:0000313" key="2">
    <source>
        <dbReference type="EMBL" id="RXG18535.1"/>
    </source>
</evidence>
<reference evidence="2 3" key="1">
    <citation type="submission" date="2018-07" db="EMBL/GenBank/DDBJ databases">
        <title>Leeuwenhoekiella genomics.</title>
        <authorList>
            <person name="Tahon G."/>
            <person name="Willems A."/>
        </authorList>
    </citation>
    <scope>NUCLEOTIDE SEQUENCE [LARGE SCALE GENOMIC DNA]</scope>
    <source>
        <strain evidence="2 3">R-50232</strain>
    </source>
</reference>